<evidence type="ECO:0000313" key="2">
    <source>
        <dbReference type="Proteomes" id="UP000218690"/>
    </source>
</evidence>
<gene>
    <name evidence="1" type="ORF">COM45_00790</name>
</gene>
<dbReference type="AlphaFoldDB" id="A0A2A4ANE4"/>
<dbReference type="Proteomes" id="UP000218690">
    <property type="component" value="Unassembled WGS sequence"/>
</dbReference>
<evidence type="ECO:0000313" key="1">
    <source>
        <dbReference type="EMBL" id="PCC83987.1"/>
    </source>
</evidence>
<accession>A0A2A4ANE4</accession>
<dbReference type="EMBL" id="NWBP01000001">
    <property type="protein sequence ID" value="PCC83987.1"/>
    <property type="molecule type" value="Genomic_DNA"/>
</dbReference>
<name>A0A2A4ANE4_9CORY</name>
<comment type="caution">
    <text evidence="1">The sequence shown here is derived from an EMBL/GenBank/DDBJ whole genome shotgun (WGS) entry which is preliminary data.</text>
</comment>
<sequence length="88" mass="9630">MATDPDPREIEIPSFNGLGLLHTSVHGEFSRKPCLPCKLEDLQESGATWVLGHVHKPITLSAEPFIGWTGMRAGVHYDPTTSAVSRFS</sequence>
<organism evidence="1 2">
    <name type="scientific">Corynebacterium accolens</name>
    <dbReference type="NCBI Taxonomy" id="38284"/>
    <lineage>
        <taxon>Bacteria</taxon>
        <taxon>Bacillati</taxon>
        <taxon>Actinomycetota</taxon>
        <taxon>Actinomycetes</taxon>
        <taxon>Mycobacteriales</taxon>
        <taxon>Corynebacteriaceae</taxon>
        <taxon>Corynebacterium</taxon>
    </lineage>
</organism>
<proteinExistence type="predicted"/>
<protein>
    <submittedName>
        <fullName evidence="1">Uncharacterized protein</fullName>
    </submittedName>
</protein>
<reference evidence="1 2" key="1">
    <citation type="submission" date="2017-09" db="EMBL/GenBank/DDBJ databases">
        <title>Draft Genome Sequence of Corynebacterium accolens AH4003.</title>
        <authorList>
            <person name="Chen Y."/>
            <person name="Oosthuysen W.F."/>
            <person name="Kelley S."/>
            <person name="Horswill A."/>
        </authorList>
    </citation>
    <scope>NUCLEOTIDE SEQUENCE [LARGE SCALE GENOMIC DNA]</scope>
    <source>
        <strain evidence="1 2">AH4003</strain>
    </source>
</reference>